<feature type="non-terminal residue" evidence="2">
    <location>
        <position position="1"/>
    </location>
</feature>
<organism evidence="2">
    <name type="scientific">Tanacetum cinerariifolium</name>
    <name type="common">Dalmatian daisy</name>
    <name type="synonym">Chrysanthemum cinerariifolium</name>
    <dbReference type="NCBI Taxonomy" id="118510"/>
    <lineage>
        <taxon>Eukaryota</taxon>
        <taxon>Viridiplantae</taxon>
        <taxon>Streptophyta</taxon>
        <taxon>Embryophyta</taxon>
        <taxon>Tracheophyta</taxon>
        <taxon>Spermatophyta</taxon>
        <taxon>Magnoliopsida</taxon>
        <taxon>eudicotyledons</taxon>
        <taxon>Gunneridae</taxon>
        <taxon>Pentapetalae</taxon>
        <taxon>asterids</taxon>
        <taxon>campanulids</taxon>
        <taxon>Asterales</taxon>
        <taxon>Asteraceae</taxon>
        <taxon>Asteroideae</taxon>
        <taxon>Anthemideae</taxon>
        <taxon>Anthemidinae</taxon>
        <taxon>Tanacetum</taxon>
    </lineage>
</organism>
<comment type="caution">
    <text evidence="2">The sequence shown here is derived from an EMBL/GenBank/DDBJ whole genome shotgun (WGS) entry which is preliminary data.</text>
</comment>
<dbReference type="EMBL" id="BKCJ011806808">
    <property type="protein sequence ID" value="GFD54508.1"/>
    <property type="molecule type" value="Genomic_DNA"/>
</dbReference>
<gene>
    <name evidence="2" type="ORF">Tci_926477</name>
</gene>
<feature type="compositionally biased region" description="Polar residues" evidence="1">
    <location>
        <begin position="29"/>
        <end position="41"/>
    </location>
</feature>
<accession>A0A699X989</accession>
<evidence type="ECO:0000256" key="1">
    <source>
        <dbReference type="SAM" id="MobiDB-lite"/>
    </source>
</evidence>
<proteinExistence type="predicted"/>
<reference evidence="2" key="1">
    <citation type="journal article" date="2019" name="Sci. Rep.">
        <title>Draft genome of Tanacetum cinerariifolium, the natural source of mosquito coil.</title>
        <authorList>
            <person name="Yamashiro T."/>
            <person name="Shiraishi A."/>
            <person name="Satake H."/>
            <person name="Nakayama K."/>
        </authorList>
    </citation>
    <scope>NUCLEOTIDE SEQUENCE</scope>
</reference>
<evidence type="ECO:0000313" key="2">
    <source>
        <dbReference type="EMBL" id="GFD54508.1"/>
    </source>
</evidence>
<dbReference type="AlphaFoldDB" id="A0A699X989"/>
<name>A0A699X989_TANCI</name>
<sequence>KPKASARKKRGGSDSSITPPTIVAFTRPTIASTPKLTTTAKGKQPAKAKSASDPSELARTDA</sequence>
<protein>
    <submittedName>
        <fullName evidence="2">Uncharacterized protein</fullName>
    </submittedName>
</protein>
<feature type="region of interest" description="Disordered" evidence="1">
    <location>
        <begin position="1"/>
        <end position="62"/>
    </location>
</feature>
<feature type="compositionally biased region" description="Basic residues" evidence="1">
    <location>
        <begin position="1"/>
        <end position="10"/>
    </location>
</feature>